<dbReference type="Proteomes" id="UP001497623">
    <property type="component" value="Unassembled WGS sequence"/>
</dbReference>
<accession>A0AAV2PRJ0</accession>
<dbReference type="EMBL" id="CAXKWB010001037">
    <property type="protein sequence ID" value="CAL4063183.1"/>
    <property type="molecule type" value="Genomic_DNA"/>
</dbReference>
<keyword evidence="1" id="KW-0472">Membrane</keyword>
<keyword evidence="1" id="KW-1133">Transmembrane helix</keyword>
<evidence type="ECO:0000256" key="1">
    <source>
        <dbReference type="SAM" id="Phobius"/>
    </source>
</evidence>
<organism evidence="2 3">
    <name type="scientific">Meganyctiphanes norvegica</name>
    <name type="common">Northern krill</name>
    <name type="synonym">Thysanopoda norvegica</name>
    <dbReference type="NCBI Taxonomy" id="48144"/>
    <lineage>
        <taxon>Eukaryota</taxon>
        <taxon>Metazoa</taxon>
        <taxon>Ecdysozoa</taxon>
        <taxon>Arthropoda</taxon>
        <taxon>Crustacea</taxon>
        <taxon>Multicrustacea</taxon>
        <taxon>Malacostraca</taxon>
        <taxon>Eumalacostraca</taxon>
        <taxon>Eucarida</taxon>
        <taxon>Euphausiacea</taxon>
        <taxon>Euphausiidae</taxon>
        <taxon>Meganyctiphanes</taxon>
    </lineage>
</organism>
<protein>
    <recommendedName>
        <fullName evidence="4">Secreted protein</fullName>
    </recommendedName>
</protein>
<name>A0AAV2PRJ0_MEGNR</name>
<feature type="transmembrane region" description="Helical" evidence="1">
    <location>
        <begin position="61"/>
        <end position="78"/>
    </location>
</feature>
<reference evidence="2 3" key="1">
    <citation type="submission" date="2024-05" db="EMBL/GenBank/DDBJ databases">
        <authorList>
            <person name="Wallberg A."/>
        </authorList>
    </citation>
    <scope>NUCLEOTIDE SEQUENCE [LARGE SCALE GENOMIC DNA]</scope>
</reference>
<sequence length="109" mass="12151">MRFIFFLSSQLTIASISGAAPTLYLSLVYSSHPSRTNTILFTSLFNRVSRFVCVKKVESCIIFWDIVSVSVFMFIISLNSKANISTGTVSLLVRVLYKEAIFSNVVPLS</sequence>
<evidence type="ECO:0000313" key="3">
    <source>
        <dbReference type="Proteomes" id="UP001497623"/>
    </source>
</evidence>
<keyword evidence="3" id="KW-1185">Reference proteome</keyword>
<gene>
    <name evidence="2" type="ORF">MNOR_LOCUS3149</name>
</gene>
<evidence type="ECO:0008006" key="4">
    <source>
        <dbReference type="Google" id="ProtNLM"/>
    </source>
</evidence>
<comment type="caution">
    <text evidence="2">The sequence shown here is derived from an EMBL/GenBank/DDBJ whole genome shotgun (WGS) entry which is preliminary data.</text>
</comment>
<dbReference type="AlphaFoldDB" id="A0AAV2PRJ0"/>
<evidence type="ECO:0000313" key="2">
    <source>
        <dbReference type="EMBL" id="CAL4063183.1"/>
    </source>
</evidence>
<proteinExistence type="predicted"/>
<keyword evidence="1" id="KW-0812">Transmembrane</keyword>